<dbReference type="InterPro" id="IPR034733">
    <property type="entry name" value="AcCoA_carboxyl_beta"/>
</dbReference>
<dbReference type="PANTHER" id="PTHR22855:SF13">
    <property type="entry name" value="METHYLCROTONOYL-COA CARBOXYLASE BETA CHAIN, MITOCHONDRIAL"/>
    <property type="match status" value="1"/>
</dbReference>
<comment type="similarity">
    <text evidence="1">Belongs to the AccD/PCCB family.</text>
</comment>
<dbReference type="GO" id="GO:0005739">
    <property type="term" value="C:mitochondrion"/>
    <property type="evidence" value="ECO:0007669"/>
    <property type="project" value="TreeGrafter"/>
</dbReference>
<dbReference type="PANTHER" id="PTHR22855">
    <property type="entry name" value="ACETYL, PROPIONYL, PYRUVATE, AND GLUTACONYL CARBOXYLASE-RELATED"/>
    <property type="match status" value="1"/>
</dbReference>
<evidence type="ECO:0000256" key="1">
    <source>
        <dbReference type="ARBA" id="ARBA00006102"/>
    </source>
</evidence>
<gene>
    <name evidence="3" type="ORF">PXEA_LOCUS29315</name>
</gene>
<feature type="domain" description="Acetyl-coenzyme A carboxylase carboxyl transferase subunit beta" evidence="2">
    <location>
        <begin position="15"/>
        <end position="67"/>
    </location>
</feature>
<evidence type="ECO:0000313" key="3">
    <source>
        <dbReference type="EMBL" id="VEL35875.1"/>
    </source>
</evidence>
<dbReference type="SUPFAM" id="SSF52096">
    <property type="entry name" value="ClpP/crotonase"/>
    <property type="match status" value="1"/>
</dbReference>
<dbReference type="OrthoDB" id="439921at2759"/>
<proteinExistence type="inferred from homology"/>
<reference evidence="3" key="1">
    <citation type="submission" date="2018-11" db="EMBL/GenBank/DDBJ databases">
        <authorList>
            <consortium name="Pathogen Informatics"/>
        </authorList>
    </citation>
    <scope>NUCLEOTIDE SEQUENCE</scope>
</reference>
<accession>A0A448XGA5</accession>
<dbReference type="Gene3D" id="3.90.226.10">
    <property type="entry name" value="2-enoyl-CoA Hydratase, Chain A, domain 1"/>
    <property type="match status" value="1"/>
</dbReference>
<organism evidence="3 4">
    <name type="scientific">Protopolystoma xenopodis</name>
    <dbReference type="NCBI Taxonomy" id="117903"/>
    <lineage>
        <taxon>Eukaryota</taxon>
        <taxon>Metazoa</taxon>
        <taxon>Spiralia</taxon>
        <taxon>Lophotrochozoa</taxon>
        <taxon>Platyhelminthes</taxon>
        <taxon>Monogenea</taxon>
        <taxon>Polyopisthocotylea</taxon>
        <taxon>Polystomatidea</taxon>
        <taxon>Polystomatidae</taxon>
        <taxon>Protopolystoma</taxon>
    </lineage>
</organism>
<dbReference type="InterPro" id="IPR029045">
    <property type="entry name" value="ClpP/crotonase-like_dom_sf"/>
</dbReference>
<keyword evidence="4" id="KW-1185">Reference proteome</keyword>
<dbReference type="Proteomes" id="UP000784294">
    <property type="component" value="Unassembled WGS sequence"/>
</dbReference>
<sequence length="84" mass="9694">MTTIAADFGQALREVEDPLYSSEELYGIVGSNLRRSFDIREVIARLVDGSRFLEFKKLFGETLVCGRFIFIFFYSIFHEAHAVH</sequence>
<dbReference type="InterPro" id="IPR045190">
    <property type="entry name" value="MCCB/AccD1-like"/>
</dbReference>
<name>A0A448XGA5_9PLAT</name>
<protein>
    <recommendedName>
        <fullName evidence="2">Acetyl-coenzyme A carboxylase carboxyl transferase subunit beta domain-containing protein</fullName>
    </recommendedName>
</protein>
<evidence type="ECO:0000259" key="2">
    <source>
        <dbReference type="Pfam" id="PF01039"/>
    </source>
</evidence>
<dbReference type="GO" id="GO:0006552">
    <property type="term" value="P:L-leucine catabolic process"/>
    <property type="evidence" value="ECO:0007669"/>
    <property type="project" value="TreeGrafter"/>
</dbReference>
<evidence type="ECO:0000313" key="4">
    <source>
        <dbReference type="Proteomes" id="UP000784294"/>
    </source>
</evidence>
<comment type="caution">
    <text evidence="3">The sequence shown here is derived from an EMBL/GenBank/DDBJ whole genome shotgun (WGS) entry which is preliminary data.</text>
</comment>
<dbReference type="AlphaFoldDB" id="A0A448XGA5"/>
<dbReference type="Pfam" id="PF01039">
    <property type="entry name" value="Carboxyl_trans"/>
    <property type="match status" value="1"/>
</dbReference>
<dbReference type="EMBL" id="CAAALY010250876">
    <property type="protein sequence ID" value="VEL35875.1"/>
    <property type="molecule type" value="Genomic_DNA"/>
</dbReference>
<dbReference type="GO" id="GO:0004485">
    <property type="term" value="F:methylcrotonoyl-CoA carboxylase activity"/>
    <property type="evidence" value="ECO:0007669"/>
    <property type="project" value="TreeGrafter"/>
</dbReference>
<dbReference type="GO" id="GO:1905202">
    <property type="term" value="C:methylcrotonoyl-CoA carboxylase complex"/>
    <property type="evidence" value="ECO:0007669"/>
    <property type="project" value="TreeGrafter"/>
</dbReference>